<accession>A0A1R4ACC2</accession>
<dbReference type="Gene3D" id="1.20.120.720">
    <property type="entry name" value="Myosin VI head, motor domain, U50 subdomain"/>
    <property type="match status" value="1"/>
</dbReference>
<dbReference type="Gene3D" id="1.20.58.530">
    <property type="match status" value="1"/>
</dbReference>
<gene>
    <name evidence="12" type="ORF">BMR1_03g03720</name>
</gene>
<dbReference type="Gene3D" id="3.40.850.10">
    <property type="entry name" value="Kinesin motor domain"/>
    <property type="match status" value="1"/>
</dbReference>
<dbReference type="InterPro" id="IPR019775">
    <property type="entry name" value="WD40_repeat_CS"/>
</dbReference>
<dbReference type="GO" id="GO:0000146">
    <property type="term" value="F:microfilament motor activity"/>
    <property type="evidence" value="ECO:0007669"/>
    <property type="project" value="TreeGrafter"/>
</dbReference>
<dbReference type="CDD" id="cd14888">
    <property type="entry name" value="MYSc_Myo27"/>
    <property type="match status" value="1"/>
</dbReference>
<reference evidence="12 13" key="2">
    <citation type="journal article" date="2013" name="PLoS ONE">
        <title>Whole genome mapping and re-organization of the nuclear and mitochondrial genomes of Babesia microti isolates.</title>
        <authorList>
            <person name="Cornillot E."/>
            <person name="Dassouli A."/>
            <person name="Garg A."/>
            <person name="Pachikara N."/>
            <person name="Randazzo S."/>
            <person name="Depoix D."/>
            <person name="Carcy B."/>
            <person name="Delbecq S."/>
            <person name="Frutos R."/>
            <person name="Silva J.C."/>
            <person name="Sutton R."/>
            <person name="Krause P.J."/>
            <person name="Mamoun C.B."/>
        </authorList>
    </citation>
    <scope>NUCLEOTIDE SEQUENCE [LARGE SCALE GENOMIC DNA]</scope>
    <source>
        <strain evidence="12 13">RI</strain>
    </source>
</reference>
<proteinExistence type="inferred from homology"/>
<organism evidence="12 13">
    <name type="scientific">Babesia microti (strain RI)</name>
    <dbReference type="NCBI Taxonomy" id="1133968"/>
    <lineage>
        <taxon>Eukaryota</taxon>
        <taxon>Sar</taxon>
        <taxon>Alveolata</taxon>
        <taxon>Apicomplexa</taxon>
        <taxon>Aconoidasida</taxon>
        <taxon>Piroplasmida</taxon>
        <taxon>Babesiidae</taxon>
        <taxon>Babesia</taxon>
    </lineage>
</organism>
<dbReference type="InterPro" id="IPR027417">
    <property type="entry name" value="P-loop_NTPase"/>
</dbReference>
<keyword evidence="13" id="KW-1185">Reference proteome</keyword>
<evidence type="ECO:0000313" key="12">
    <source>
        <dbReference type="EMBL" id="SJK86594.1"/>
    </source>
</evidence>
<dbReference type="KEGG" id="bmic:BMR1_03g03720"/>
<dbReference type="InterPro" id="IPR001680">
    <property type="entry name" value="WD40_rpt"/>
</dbReference>
<dbReference type="PRINTS" id="PR00193">
    <property type="entry name" value="MYOSINHEAVY"/>
</dbReference>
<dbReference type="InterPro" id="IPR015943">
    <property type="entry name" value="WD40/YVTN_repeat-like_dom_sf"/>
</dbReference>
<dbReference type="GO" id="GO:0005737">
    <property type="term" value="C:cytoplasm"/>
    <property type="evidence" value="ECO:0007669"/>
    <property type="project" value="TreeGrafter"/>
</dbReference>
<evidence type="ECO:0000256" key="4">
    <source>
        <dbReference type="ARBA" id="ARBA00022840"/>
    </source>
</evidence>
<dbReference type="PROSITE" id="PS50082">
    <property type="entry name" value="WD_REPEATS_2"/>
    <property type="match status" value="1"/>
</dbReference>
<evidence type="ECO:0000256" key="8">
    <source>
        <dbReference type="PROSITE-ProRule" id="PRU00221"/>
    </source>
</evidence>
<dbReference type="InterPro" id="IPR036961">
    <property type="entry name" value="Kinesin_motor_dom_sf"/>
</dbReference>
<evidence type="ECO:0000259" key="11">
    <source>
        <dbReference type="PROSITE" id="PS51456"/>
    </source>
</evidence>
<evidence type="ECO:0000256" key="6">
    <source>
        <dbReference type="ARBA" id="ARBA00023175"/>
    </source>
</evidence>
<dbReference type="GeneID" id="24425390"/>
<dbReference type="Gene3D" id="1.20.5.190">
    <property type="match status" value="1"/>
</dbReference>
<keyword evidence="2" id="KW-0677">Repeat</keyword>
<keyword evidence="7 9" id="KW-0009">Actin-binding</keyword>
<feature type="domain" description="Myosin motor" evidence="11">
    <location>
        <begin position="61"/>
        <end position="771"/>
    </location>
</feature>
<dbReference type="PROSITE" id="PS00678">
    <property type="entry name" value="WD_REPEATS_1"/>
    <property type="match status" value="1"/>
</dbReference>
<evidence type="ECO:0000256" key="1">
    <source>
        <dbReference type="ARBA" id="ARBA00022574"/>
    </source>
</evidence>
<dbReference type="Gene3D" id="1.20.5.4820">
    <property type="match status" value="1"/>
</dbReference>
<evidence type="ECO:0000256" key="3">
    <source>
        <dbReference type="ARBA" id="ARBA00022741"/>
    </source>
</evidence>
<dbReference type="EMBL" id="LN871598">
    <property type="protein sequence ID" value="SJK86594.1"/>
    <property type="molecule type" value="Genomic_DNA"/>
</dbReference>
<dbReference type="Pfam" id="PF00063">
    <property type="entry name" value="Myosin_head"/>
    <property type="match status" value="1"/>
</dbReference>
<dbReference type="GO" id="GO:0016459">
    <property type="term" value="C:myosin complex"/>
    <property type="evidence" value="ECO:0007669"/>
    <property type="project" value="UniProtKB-KW"/>
</dbReference>
<dbReference type="Gene3D" id="1.10.10.820">
    <property type="match status" value="1"/>
</dbReference>
<dbReference type="GO" id="GO:0007015">
    <property type="term" value="P:actin filament organization"/>
    <property type="evidence" value="ECO:0007669"/>
    <property type="project" value="TreeGrafter"/>
</dbReference>
<sequence>MTKFDVIVGGRIYVASKEEVWAGATVISTNEEGIEAKLDSGGTLLVTKPEDYCISGPADEEAPDDLTAFTHLNDAVILQSLHDRFKKDIIYTFTGSILIAVNPFKTLPNVFNDETLLDFMKENRSYSACPHVYSTAMSAYQGLCARDKSQTILISGESGAGKTESTKHVMKFLACMGSNEISKRSKVEQQALESNPLLEAFGNACTVRNYNSSRFGKFIELQYIKLSPKIARLCGAKIYTYLLEKVRVCSQQDGERNYHIFYQCCAASSMSKDGVYHMPMTDKYKARGITPMAIDMSNFEPIETYTYLTKSGITTIPQIDDIECFEDTVTAMCTIGITKSEMATYFNIVAAILNLGNVLFEVNEKCSEGAVVNSEAGDYVSKVCDLLEIDAGSLLNCLLSRTIKTAHETYTKPLRVDEAVVVRDTISRTLYSALFDEVVSRANNAIGYRKDSTLICGVLDIFGFECFKKNSFEQLCINYTNETLQQYFNQFVFKCEEKLYSNEGISWNAMDFPDNTDCVELFSEKRTGLFAMLDEECKVPGGNDRRLTSKLCQKFKAHRRFAVVKIDPDSFVINHFAGPVTYSSVGFIDKNKDKLMSDMMTCIMNSRNEKLKAIMSPIVATEKKGNVTISGQFKNQLDSLMEIISHTEPHFIRCIRPNGENVPDKFERRSVSAQLMYSGMLQVVKVSRAGYPVRLKHSEFIINYRLLAPEQMKLAHKQFGDPTSDEVYRKYSEMLMNSLAETYLKDPGWGIGKTLVFMKNHVYDTLSIVRQKLLSQYCVVIQKHMRGILARKAYKDAKVKLVTLQIWIRYMLKRIKRIRIKKLQSATRLQTYYRMYKCKVAYAKIIQHITRIESVFRRKMWHINAERQKIYNSASKIQANYKGLLQKRLYTDLRKAAIKAQLLWKGKLARRRLRELRIEAKSVGNLIQQTQQLADSLKEEKLKTADAEARLLQLNAKIAKLTQEVEALTKENKELKERCAKIAAAPPKVQYIPPSKTHFNVDTPRTKWVKSTPRNDSGEDIKGRIGSRPYGDLVLLGPPKCGKSVLIENLLKELGDDDNLKLFQSLSTSAIRPGRTGSLVSQAYDIMIEGKKLRLVEMPWFCQNTPQGREILLKSHLICIVFDPTVQNSMQDALKCCSNVLKTTERCLNKVILLESLCGVDMFHRTNTCDVSPATEFAAKNQIDYLSKSDLHQVILDLIPFFEKCQRVRKFNTQYPEDNNVFTKSSIATFYDKLRSLWSGPSKSSEDRFLLTSLTLPVGAKTPCLNLQHIIRISNYKSAVTCMAFRPENPEDPFVLLAVARRDGMVNLYECYRTATERHNLLRAACGVDVDDKNDPNGGQYPDAYIDPKDDQIQITESFKLLQHTKAVTCMVFAPLNPNELVTTSVDSSIRAWNVQTGTLIRVFNDSSPTLAISFYPLFPTHFVSSNANSVLRLVAYNQGMAVQKIKTKSEVRCLVFDDIGLNCLAGSERGSIYVYEASADPKLTMLNTKYVGRGAITCITFISSNENNQSPCILVNCCNMAITIMNCVYDQLNSAIIDLVQRHVISNNQVALPIRSTYSRFGGGWCISGSEDSNVLLFSLSDDHVPFSIRYHQGHIVAVAVNALDTILATSDTKGVIVLWRRVCIANC</sequence>
<dbReference type="SMART" id="SM00320">
    <property type="entry name" value="WD40"/>
    <property type="match status" value="6"/>
</dbReference>
<dbReference type="PANTHER" id="PTHR13140:SF706">
    <property type="entry name" value="DILUTE CLASS UNCONVENTIONAL MYOSIN, ISOFORM C"/>
    <property type="match status" value="1"/>
</dbReference>
<dbReference type="SMART" id="SM00015">
    <property type="entry name" value="IQ"/>
    <property type="match status" value="4"/>
</dbReference>
<dbReference type="PROSITE" id="PS50096">
    <property type="entry name" value="IQ"/>
    <property type="match status" value="3"/>
</dbReference>
<dbReference type="Gene3D" id="2.130.10.10">
    <property type="entry name" value="YVTN repeat-like/Quinoprotein amine dehydrogenase"/>
    <property type="match status" value="1"/>
</dbReference>
<dbReference type="SMART" id="SM00242">
    <property type="entry name" value="MYSc"/>
    <property type="match status" value="1"/>
</dbReference>
<dbReference type="GO" id="GO:0016020">
    <property type="term" value="C:membrane"/>
    <property type="evidence" value="ECO:0007669"/>
    <property type="project" value="TreeGrafter"/>
</dbReference>
<name>A0A1R4ACC2_BABMR</name>
<dbReference type="SUPFAM" id="SSF50978">
    <property type="entry name" value="WD40 repeat-like"/>
    <property type="match status" value="1"/>
</dbReference>
<evidence type="ECO:0000256" key="2">
    <source>
        <dbReference type="ARBA" id="ARBA00022737"/>
    </source>
</evidence>
<keyword evidence="10" id="KW-0175">Coiled coil</keyword>
<reference evidence="12 13" key="3">
    <citation type="journal article" date="2016" name="Sci. Rep.">
        <title>Genome-wide diversity and gene expression profiling of Babesia microti isolates identify polymorphic genes that mediate host-pathogen interactions.</title>
        <authorList>
            <person name="Silva J.C."/>
            <person name="Cornillot E."/>
            <person name="McCracken C."/>
            <person name="Usmani-Brown S."/>
            <person name="Dwivedi A."/>
            <person name="Ifeonu O.O."/>
            <person name="Crabtree J."/>
            <person name="Gotia H.T."/>
            <person name="Virji A.Z."/>
            <person name="Reynes C."/>
            <person name="Colinge J."/>
            <person name="Kumar V."/>
            <person name="Lawres L."/>
            <person name="Pazzi J.E."/>
            <person name="Pablo J.V."/>
            <person name="Hung C."/>
            <person name="Brancato J."/>
            <person name="Kumari P."/>
            <person name="Orvis J."/>
            <person name="Tretina K."/>
            <person name="Chibucos M."/>
            <person name="Ott S."/>
            <person name="Sadzewicz L."/>
            <person name="Sengamalay N."/>
            <person name="Shetty A.C."/>
            <person name="Su Q."/>
            <person name="Tallon L."/>
            <person name="Fraser C.M."/>
            <person name="Frutos R."/>
            <person name="Molina D.M."/>
            <person name="Krause P.J."/>
            <person name="Ben Mamoun C."/>
        </authorList>
    </citation>
    <scope>NUCLEOTIDE SEQUENCE [LARGE SCALE GENOMIC DNA]</scope>
    <source>
        <strain evidence="12 13">RI</strain>
    </source>
</reference>
<evidence type="ECO:0000256" key="10">
    <source>
        <dbReference type="SAM" id="Coils"/>
    </source>
</evidence>
<dbReference type="GO" id="GO:0051015">
    <property type="term" value="F:actin filament binding"/>
    <property type="evidence" value="ECO:0007669"/>
    <property type="project" value="TreeGrafter"/>
</dbReference>
<comment type="similarity">
    <text evidence="9">Belongs to the TRAFAC class myosin-kinesin ATPase superfamily. Myosin family.</text>
</comment>
<evidence type="ECO:0000256" key="9">
    <source>
        <dbReference type="PROSITE-ProRule" id="PRU00782"/>
    </source>
</evidence>
<evidence type="ECO:0000313" key="13">
    <source>
        <dbReference type="Proteomes" id="UP000002899"/>
    </source>
</evidence>
<dbReference type="GO" id="GO:0005524">
    <property type="term" value="F:ATP binding"/>
    <property type="evidence" value="ECO:0007669"/>
    <property type="project" value="UniProtKB-UniRule"/>
</dbReference>
<dbReference type="PROSITE" id="PS50294">
    <property type="entry name" value="WD_REPEATS_REGION"/>
    <property type="match status" value="1"/>
</dbReference>
<dbReference type="InterPro" id="IPR000048">
    <property type="entry name" value="IQ_motif_EF-hand-BS"/>
</dbReference>
<dbReference type="Pfam" id="PF00400">
    <property type="entry name" value="WD40"/>
    <property type="match status" value="1"/>
</dbReference>
<dbReference type="Pfam" id="PF00612">
    <property type="entry name" value="IQ"/>
    <property type="match status" value="1"/>
</dbReference>
<feature type="binding site" evidence="9">
    <location>
        <begin position="156"/>
        <end position="163"/>
    </location>
    <ligand>
        <name>ATP</name>
        <dbReference type="ChEBI" id="CHEBI:30616"/>
    </ligand>
</feature>
<dbReference type="PANTHER" id="PTHR13140">
    <property type="entry name" value="MYOSIN"/>
    <property type="match status" value="1"/>
</dbReference>
<dbReference type="CDD" id="cd00882">
    <property type="entry name" value="Ras_like_GTPase"/>
    <property type="match status" value="1"/>
</dbReference>
<dbReference type="InterPro" id="IPR036322">
    <property type="entry name" value="WD40_repeat_dom_sf"/>
</dbReference>
<keyword evidence="5 9" id="KW-0518">Myosin</keyword>
<dbReference type="OrthoDB" id="6108017at2759"/>
<dbReference type="Proteomes" id="UP000002899">
    <property type="component" value="Chromosome III"/>
</dbReference>
<keyword evidence="6 9" id="KW-0505">Motor protein</keyword>
<dbReference type="PROSITE" id="PS51456">
    <property type="entry name" value="MYOSIN_MOTOR"/>
    <property type="match status" value="1"/>
</dbReference>
<evidence type="ECO:0000256" key="7">
    <source>
        <dbReference type="ARBA" id="ARBA00023203"/>
    </source>
</evidence>
<reference evidence="12 13" key="1">
    <citation type="journal article" date="2012" name="Nucleic Acids Res.">
        <title>Sequencing of the smallest Apicomplexan genome from the human pathogen Babesia microti.</title>
        <authorList>
            <person name="Cornillot E."/>
            <person name="Hadj-Kaddour K."/>
            <person name="Dassouli A."/>
            <person name="Noel B."/>
            <person name="Ranwez V."/>
            <person name="Vacherie B."/>
            <person name="Augagneur Y."/>
            <person name="Bres V."/>
            <person name="Duclos A."/>
            <person name="Randazzo S."/>
            <person name="Carcy B."/>
            <person name="Debierre-Grockiego F."/>
            <person name="Delbecq S."/>
            <person name="Moubri-Menage K."/>
            <person name="Shams-Eldin H."/>
            <person name="Usmani-Brown S."/>
            <person name="Bringaud F."/>
            <person name="Wincker P."/>
            <person name="Vivares C.P."/>
            <person name="Schwarz R.T."/>
            <person name="Schetters T.P."/>
            <person name="Krause P.J."/>
            <person name="Gorenflot A."/>
            <person name="Berry V."/>
            <person name="Barbe V."/>
            <person name="Ben Mamoun C."/>
        </authorList>
    </citation>
    <scope>NUCLEOTIDE SEQUENCE [LARGE SCALE GENOMIC DNA]</scope>
    <source>
        <strain evidence="12 13">RI</strain>
    </source>
</reference>
<keyword evidence="4 9" id="KW-0067">ATP-binding</keyword>
<dbReference type="InterPro" id="IPR001609">
    <property type="entry name" value="Myosin_head_motor_dom-like"/>
</dbReference>
<keyword evidence="1 8" id="KW-0853">WD repeat</keyword>
<dbReference type="SUPFAM" id="SSF52540">
    <property type="entry name" value="P-loop containing nucleoside triphosphate hydrolases"/>
    <property type="match status" value="3"/>
</dbReference>
<feature type="region of interest" description="Actin-binding" evidence="9">
    <location>
        <begin position="637"/>
        <end position="659"/>
    </location>
</feature>
<feature type="repeat" description="WD" evidence="8">
    <location>
        <begin position="1361"/>
        <end position="1403"/>
    </location>
</feature>
<evidence type="ECO:0000256" key="5">
    <source>
        <dbReference type="ARBA" id="ARBA00023123"/>
    </source>
</evidence>
<dbReference type="VEuPathDB" id="PiroplasmaDB:BMR1_03g03720"/>
<keyword evidence="3 9" id="KW-0547">Nucleotide-binding</keyword>
<feature type="coiled-coil region" evidence="10">
    <location>
        <begin position="920"/>
        <end position="985"/>
    </location>
</feature>
<protein>
    <submittedName>
        <fullName evidence="12">Myosin ATPase</fullName>
    </submittedName>
</protein>
<dbReference type="RefSeq" id="XP_021338733.1">
    <property type="nucleotide sequence ID" value="XM_021482186.1"/>
</dbReference>